<dbReference type="Pfam" id="PF01546">
    <property type="entry name" value="Peptidase_M20"/>
    <property type="match status" value="1"/>
</dbReference>
<dbReference type="InterPro" id="IPR017439">
    <property type="entry name" value="Amidohydrolase"/>
</dbReference>
<dbReference type="InterPro" id="IPR036264">
    <property type="entry name" value="Bact_exopeptidase_dim_dom"/>
</dbReference>
<comment type="caution">
    <text evidence="3">The sequence shown here is derived from an EMBL/GenBank/DDBJ whole genome shotgun (WGS) entry which is preliminary data.</text>
</comment>
<comment type="similarity">
    <text evidence="1">Belongs to the peptidase M20A family.</text>
</comment>
<keyword evidence="4" id="KW-1185">Reference proteome</keyword>
<dbReference type="CDD" id="cd05672">
    <property type="entry name" value="M20_ACY1L2-like"/>
    <property type="match status" value="1"/>
</dbReference>
<proteinExistence type="inferred from homology"/>
<gene>
    <name evidence="3" type="ORF">GCM10023147_19780</name>
</gene>
<dbReference type="SUPFAM" id="SSF53187">
    <property type="entry name" value="Zn-dependent exopeptidases"/>
    <property type="match status" value="1"/>
</dbReference>
<evidence type="ECO:0000259" key="2">
    <source>
        <dbReference type="Pfam" id="PF07687"/>
    </source>
</evidence>
<name>A0ABP8JHW8_9ACTN</name>
<dbReference type="InterPro" id="IPR017144">
    <property type="entry name" value="Xaa-Arg_dipeptidase"/>
</dbReference>
<dbReference type="NCBIfam" id="TIGR01891">
    <property type="entry name" value="amidohydrolases"/>
    <property type="match status" value="1"/>
</dbReference>
<protein>
    <recommendedName>
        <fullName evidence="1">Peptidase M20 domain-containing protein 2</fullName>
    </recommendedName>
</protein>
<dbReference type="SUPFAM" id="SSF55031">
    <property type="entry name" value="Bacterial exopeptidase dimerisation domain"/>
    <property type="match status" value="1"/>
</dbReference>
<dbReference type="Gene3D" id="3.40.630.10">
    <property type="entry name" value="Zn peptidases"/>
    <property type="match status" value="1"/>
</dbReference>
<dbReference type="PANTHER" id="PTHR30575:SF0">
    <property type="entry name" value="XAA-ARG DIPEPTIDASE"/>
    <property type="match status" value="1"/>
</dbReference>
<feature type="domain" description="Peptidase M20 dimerisation" evidence="2">
    <location>
        <begin position="177"/>
        <end position="267"/>
    </location>
</feature>
<dbReference type="Gene3D" id="3.30.70.360">
    <property type="match status" value="1"/>
</dbReference>
<dbReference type="Pfam" id="PF07687">
    <property type="entry name" value="M20_dimer"/>
    <property type="match status" value="1"/>
</dbReference>
<evidence type="ECO:0000313" key="4">
    <source>
        <dbReference type="Proteomes" id="UP001500635"/>
    </source>
</evidence>
<reference evidence="4" key="1">
    <citation type="journal article" date="2019" name="Int. J. Syst. Evol. Microbiol.">
        <title>The Global Catalogue of Microorganisms (GCM) 10K type strain sequencing project: providing services to taxonomists for standard genome sequencing and annotation.</title>
        <authorList>
            <consortium name="The Broad Institute Genomics Platform"/>
            <consortium name="The Broad Institute Genome Sequencing Center for Infectious Disease"/>
            <person name="Wu L."/>
            <person name="Ma J."/>
        </authorList>
    </citation>
    <scope>NUCLEOTIDE SEQUENCE [LARGE SCALE GENOMIC DNA]</scope>
    <source>
        <strain evidence="4">JCM 17688</strain>
    </source>
</reference>
<dbReference type="Proteomes" id="UP001500635">
    <property type="component" value="Unassembled WGS sequence"/>
</dbReference>
<evidence type="ECO:0000313" key="3">
    <source>
        <dbReference type="EMBL" id="GAA4391137.1"/>
    </source>
</evidence>
<dbReference type="PANTHER" id="PTHR30575">
    <property type="entry name" value="PEPTIDASE M20"/>
    <property type="match status" value="1"/>
</dbReference>
<sequence>MTAVPERGAAVGVARRLAAVVDRHRADLIALSHDLHRHPELAFAEHRSSAAVAEALVAGGFQVTRNVVGLDTAFVARAGTGDLRVGVFAEYDALPGLGHACGHNMIAAIAVGAGLALAEVADELGLTVEVYGTPAEETGGGKVLMLERGAFDGLACAGMVHPGPVDVVGARSLALADLAVEYSGVESHASAAPHLGRNAGDAVTVAQVALGLLRQHLEPGQQLHGIVARGGDAPNIVPASTELLYYLRARSRESLDRLYARAEACFAAGGLATGCTHAVREVSPPYAELTPDPWLAGAYRRAIEGRGRTPIAPESEEHFLLGSTDMGNVSREIPSLHPTIGIDAGGAVTHQPAFAAACVSPSADLGVVDGAVALAEAFAAAAADEQQRARLVRGARE</sequence>
<organism evidence="3 4">
    <name type="scientific">Tsukamurella soli</name>
    <dbReference type="NCBI Taxonomy" id="644556"/>
    <lineage>
        <taxon>Bacteria</taxon>
        <taxon>Bacillati</taxon>
        <taxon>Actinomycetota</taxon>
        <taxon>Actinomycetes</taxon>
        <taxon>Mycobacteriales</taxon>
        <taxon>Tsukamurellaceae</taxon>
        <taxon>Tsukamurella</taxon>
    </lineage>
</organism>
<accession>A0ABP8JHW8</accession>
<dbReference type="InterPro" id="IPR052030">
    <property type="entry name" value="Peptidase_M20/M20A_hydrolases"/>
</dbReference>
<dbReference type="InterPro" id="IPR011650">
    <property type="entry name" value="Peptidase_M20_dimer"/>
</dbReference>
<dbReference type="EMBL" id="BAABFR010000025">
    <property type="protein sequence ID" value="GAA4391137.1"/>
    <property type="molecule type" value="Genomic_DNA"/>
</dbReference>
<dbReference type="PIRSF" id="PIRSF037226">
    <property type="entry name" value="Amidohydrolase_ACY1L2_prd"/>
    <property type="match status" value="1"/>
</dbReference>
<evidence type="ECO:0000256" key="1">
    <source>
        <dbReference type="PIRNR" id="PIRNR037226"/>
    </source>
</evidence>
<dbReference type="InterPro" id="IPR002933">
    <property type="entry name" value="Peptidase_M20"/>
</dbReference>